<organism evidence="2 3">
    <name type="scientific">Tanacetum coccineum</name>
    <dbReference type="NCBI Taxonomy" id="301880"/>
    <lineage>
        <taxon>Eukaryota</taxon>
        <taxon>Viridiplantae</taxon>
        <taxon>Streptophyta</taxon>
        <taxon>Embryophyta</taxon>
        <taxon>Tracheophyta</taxon>
        <taxon>Spermatophyta</taxon>
        <taxon>Magnoliopsida</taxon>
        <taxon>eudicotyledons</taxon>
        <taxon>Gunneridae</taxon>
        <taxon>Pentapetalae</taxon>
        <taxon>asterids</taxon>
        <taxon>campanulids</taxon>
        <taxon>Asterales</taxon>
        <taxon>Asteraceae</taxon>
        <taxon>Asteroideae</taxon>
        <taxon>Anthemideae</taxon>
        <taxon>Anthemidinae</taxon>
        <taxon>Tanacetum</taxon>
    </lineage>
</organism>
<gene>
    <name evidence="2" type="ORF">Tco_0860144</name>
</gene>
<feature type="compositionally biased region" description="Basic and acidic residues" evidence="1">
    <location>
        <begin position="1"/>
        <end position="10"/>
    </location>
</feature>
<feature type="region of interest" description="Disordered" evidence="1">
    <location>
        <begin position="1"/>
        <end position="40"/>
    </location>
</feature>
<evidence type="ECO:0000256" key="1">
    <source>
        <dbReference type="SAM" id="MobiDB-lite"/>
    </source>
</evidence>
<reference evidence="2" key="1">
    <citation type="journal article" date="2022" name="Int. J. Mol. Sci.">
        <title>Draft Genome of Tanacetum Coccineum: Genomic Comparison of Closely Related Tanacetum-Family Plants.</title>
        <authorList>
            <person name="Yamashiro T."/>
            <person name="Shiraishi A."/>
            <person name="Nakayama K."/>
            <person name="Satake H."/>
        </authorList>
    </citation>
    <scope>NUCLEOTIDE SEQUENCE</scope>
</reference>
<protein>
    <submittedName>
        <fullName evidence="2">Uncharacterized protein</fullName>
    </submittedName>
</protein>
<comment type="caution">
    <text evidence="2">The sequence shown here is derived from an EMBL/GenBank/DDBJ whole genome shotgun (WGS) entry which is preliminary data.</text>
</comment>
<dbReference type="EMBL" id="BQNB010013202">
    <property type="protein sequence ID" value="GJT13102.1"/>
    <property type="molecule type" value="Genomic_DNA"/>
</dbReference>
<dbReference type="Proteomes" id="UP001151760">
    <property type="component" value="Unassembled WGS sequence"/>
</dbReference>
<evidence type="ECO:0000313" key="3">
    <source>
        <dbReference type="Proteomes" id="UP001151760"/>
    </source>
</evidence>
<accession>A0ABQ5BH40</accession>
<name>A0ABQ5BH40_9ASTR</name>
<keyword evidence="3" id="KW-1185">Reference proteome</keyword>
<evidence type="ECO:0000313" key="2">
    <source>
        <dbReference type="EMBL" id="GJT13102.1"/>
    </source>
</evidence>
<sequence length="124" mass="13282">MAKRSIDSNDGRGGGGLVVLEGRSSRESKSACGEVGGVKKMSSTGSKLMVRGEECLEGCVGAGGGEVNRGGDDFEALGSMRPRPSLRRLKGSILRGLVRISTMLSLEETFLIKMFPFWTLSRRK</sequence>
<reference evidence="2" key="2">
    <citation type="submission" date="2022-01" db="EMBL/GenBank/DDBJ databases">
        <authorList>
            <person name="Yamashiro T."/>
            <person name="Shiraishi A."/>
            <person name="Satake H."/>
            <person name="Nakayama K."/>
        </authorList>
    </citation>
    <scope>NUCLEOTIDE SEQUENCE</scope>
</reference>
<proteinExistence type="predicted"/>